<dbReference type="EMBL" id="CP036271">
    <property type="protein sequence ID" value="QDT56296.1"/>
    <property type="molecule type" value="Genomic_DNA"/>
</dbReference>
<organism evidence="2 3">
    <name type="scientific">Caulifigura coniformis</name>
    <dbReference type="NCBI Taxonomy" id="2527983"/>
    <lineage>
        <taxon>Bacteria</taxon>
        <taxon>Pseudomonadati</taxon>
        <taxon>Planctomycetota</taxon>
        <taxon>Planctomycetia</taxon>
        <taxon>Planctomycetales</taxon>
        <taxon>Planctomycetaceae</taxon>
        <taxon>Caulifigura</taxon>
    </lineage>
</organism>
<feature type="region of interest" description="Disordered" evidence="1">
    <location>
        <begin position="85"/>
        <end position="110"/>
    </location>
</feature>
<name>A0A517SJM2_9PLAN</name>
<dbReference type="KEGG" id="ccos:Pan44_43490"/>
<gene>
    <name evidence="2" type="ORF">Pan44_43490</name>
</gene>
<proteinExistence type="predicted"/>
<evidence type="ECO:0000313" key="2">
    <source>
        <dbReference type="EMBL" id="QDT56296.1"/>
    </source>
</evidence>
<reference evidence="2 3" key="1">
    <citation type="submission" date="2019-02" db="EMBL/GenBank/DDBJ databases">
        <title>Deep-cultivation of Planctomycetes and their phenomic and genomic characterization uncovers novel biology.</title>
        <authorList>
            <person name="Wiegand S."/>
            <person name="Jogler M."/>
            <person name="Boedeker C."/>
            <person name="Pinto D."/>
            <person name="Vollmers J."/>
            <person name="Rivas-Marin E."/>
            <person name="Kohn T."/>
            <person name="Peeters S.H."/>
            <person name="Heuer A."/>
            <person name="Rast P."/>
            <person name="Oberbeckmann S."/>
            <person name="Bunk B."/>
            <person name="Jeske O."/>
            <person name="Meyerdierks A."/>
            <person name="Storesund J.E."/>
            <person name="Kallscheuer N."/>
            <person name="Luecker S."/>
            <person name="Lage O.M."/>
            <person name="Pohl T."/>
            <person name="Merkel B.J."/>
            <person name="Hornburger P."/>
            <person name="Mueller R.-W."/>
            <person name="Bruemmer F."/>
            <person name="Labrenz M."/>
            <person name="Spormann A.M."/>
            <person name="Op den Camp H."/>
            <person name="Overmann J."/>
            <person name="Amann R."/>
            <person name="Jetten M.S.M."/>
            <person name="Mascher T."/>
            <person name="Medema M.H."/>
            <person name="Devos D.P."/>
            <person name="Kaster A.-K."/>
            <person name="Ovreas L."/>
            <person name="Rohde M."/>
            <person name="Galperin M.Y."/>
            <person name="Jogler C."/>
        </authorList>
    </citation>
    <scope>NUCLEOTIDE SEQUENCE [LARGE SCALE GENOMIC DNA]</scope>
    <source>
        <strain evidence="2 3">Pan44</strain>
    </source>
</reference>
<keyword evidence="3" id="KW-1185">Reference proteome</keyword>
<evidence type="ECO:0000313" key="3">
    <source>
        <dbReference type="Proteomes" id="UP000315700"/>
    </source>
</evidence>
<dbReference type="AlphaFoldDB" id="A0A517SJM2"/>
<evidence type="ECO:0000256" key="1">
    <source>
        <dbReference type="SAM" id="MobiDB-lite"/>
    </source>
</evidence>
<dbReference type="Proteomes" id="UP000315700">
    <property type="component" value="Chromosome"/>
</dbReference>
<protein>
    <recommendedName>
        <fullName evidence="4">YHS domain protein</fullName>
    </recommendedName>
</protein>
<dbReference type="InParanoid" id="A0A517SJM2"/>
<accession>A0A517SJM2</accession>
<evidence type="ECO:0008006" key="4">
    <source>
        <dbReference type="Google" id="ProtNLM"/>
    </source>
</evidence>
<sequence length="330" mass="35307">MKTCSANWNDRRRHSGAADVTGPTMTRYAIVSSVLAVVAAGLCGCGRESAQPAAVSSPAPVPVPATPAAVSSPAAAELAPLPVISLGGTKTPSEGGKSGPGAVDASSESRQAAIAALQPLQPLLGKWRGITRKEVSDFKGIEVPEWIWDLRTDRAHPALVMSSPTGVYYRQLRLTGGGEPDKFHLVATDAEGRERRMEGRLTEPVEQFQEGGTTVQSKFKLQFEESGDGKDRWQLAIAQQNNDRYLVELSRIRPTGPQRIDTIGHQREGTSVAKSDTDFGERKCIISGGLGTISVSYKGKTYWVCCTGCQAAFNEDPEGWLRDAAKKGTP</sequence>